<dbReference type="Proteomes" id="UP001567538">
    <property type="component" value="Unassembled WGS sequence"/>
</dbReference>
<evidence type="ECO:0000313" key="2">
    <source>
        <dbReference type="Proteomes" id="UP001567538"/>
    </source>
</evidence>
<name>A0ABD1I3N6_SALDI</name>
<keyword evidence="2" id="KW-1185">Reference proteome</keyword>
<dbReference type="EMBL" id="JBEAFC010000003">
    <property type="protein sequence ID" value="KAL1563344.1"/>
    <property type="molecule type" value="Genomic_DNA"/>
</dbReference>
<comment type="caution">
    <text evidence="1">The sequence shown here is derived from an EMBL/GenBank/DDBJ whole genome shotgun (WGS) entry which is preliminary data.</text>
</comment>
<organism evidence="1 2">
    <name type="scientific">Salvia divinorum</name>
    <name type="common">Maria pastora</name>
    <name type="synonym">Diviner's sage</name>
    <dbReference type="NCBI Taxonomy" id="28513"/>
    <lineage>
        <taxon>Eukaryota</taxon>
        <taxon>Viridiplantae</taxon>
        <taxon>Streptophyta</taxon>
        <taxon>Embryophyta</taxon>
        <taxon>Tracheophyta</taxon>
        <taxon>Spermatophyta</taxon>
        <taxon>Magnoliopsida</taxon>
        <taxon>eudicotyledons</taxon>
        <taxon>Gunneridae</taxon>
        <taxon>Pentapetalae</taxon>
        <taxon>asterids</taxon>
        <taxon>lamiids</taxon>
        <taxon>Lamiales</taxon>
        <taxon>Lamiaceae</taxon>
        <taxon>Nepetoideae</taxon>
        <taxon>Mentheae</taxon>
        <taxon>Salviinae</taxon>
        <taxon>Salvia</taxon>
        <taxon>Salvia subgen. Calosphace</taxon>
    </lineage>
</organism>
<sequence>MTKGCYKLEDEASSFLTTALRSQAWECAFFCYLIKWEQAAALQISFAKLVLTFNHHFHLIETIQPLA</sequence>
<accession>A0ABD1I3N6</accession>
<gene>
    <name evidence="1" type="ORF">AAHA92_05820</name>
</gene>
<reference evidence="1 2" key="1">
    <citation type="submission" date="2024-06" db="EMBL/GenBank/DDBJ databases">
        <title>A chromosome level genome sequence of Diviner's sage (Salvia divinorum).</title>
        <authorList>
            <person name="Ford S.A."/>
            <person name="Ro D.-K."/>
            <person name="Ness R.W."/>
            <person name="Phillips M.A."/>
        </authorList>
    </citation>
    <scope>NUCLEOTIDE SEQUENCE [LARGE SCALE GENOMIC DNA]</scope>
    <source>
        <strain evidence="1">SAF-2024a</strain>
        <tissue evidence="1">Leaf</tissue>
    </source>
</reference>
<dbReference type="AlphaFoldDB" id="A0ABD1I3N6"/>
<protein>
    <submittedName>
        <fullName evidence="1">Uncharacterized protein</fullName>
    </submittedName>
</protein>
<proteinExistence type="predicted"/>
<evidence type="ECO:0000313" key="1">
    <source>
        <dbReference type="EMBL" id="KAL1563344.1"/>
    </source>
</evidence>